<dbReference type="GO" id="GO:0032153">
    <property type="term" value="C:cell division site"/>
    <property type="evidence" value="ECO:0007669"/>
    <property type="project" value="TreeGrafter"/>
</dbReference>
<gene>
    <name evidence="4" type="ORF">ALQ29_100313</name>
</gene>
<sequence>MIRFSRVPVKLQCPVILATYFKPDTGIHVQPPQRERRVSLTGLAQRMSKTSFHRLVLGLVFSSVLVGCSSSPSSGARVVDRNNAAPQKPTVTTGQYVVRKGDTMFSIAFRYGWDYKALAARNNIPVPYTIHPGQTIRFDGRTGSAPTAVVTNTGSSPSSSSKTTIITRPAGTAAPTVASKPAPAPLPPAGPAPTGWGWPSNGVLIGKFSSNGSLNKGIDIAGDLGQPVLAASDGTVVYAGSGLRGYGELVIIKHSDTYVSAYGHNRRLLVREGQQVKVGQTIAEMGSTGTDRVKLHFEIRRQGKPVDPLQFLPRR</sequence>
<dbReference type="GO" id="GO:0009279">
    <property type="term" value="C:cell outer membrane"/>
    <property type="evidence" value="ECO:0007669"/>
    <property type="project" value="TreeGrafter"/>
</dbReference>
<evidence type="ECO:0000313" key="4">
    <source>
        <dbReference type="EMBL" id="RMP14369.1"/>
    </source>
</evidence>
<comment type="caution">
    <text evidence="4">The sequence shown here is derived from an EMBL/GenBank/DDBJ whole genome shotgun (WGS) entry which is preliminary data.</text>
</comment>
<keyword evidence="5" id="KW-1185">Reference proteome</keyword>
<evidence type="ECO:0000256" key="1">
    <source>
        <dbReference type="ARBA" id="ARBA00038420"/>
    </source>
</evidence>
<evidence type="ECO:0000313" key="5">
    <source>
        <dbReference type="Proteomes" id="UP000276587"/>
    </source>
</evidence>
<name>A0A3M3W737_PSEMA</name>
<dbReference type="InterPro" id="IPR011055">
    <property type="entry name" value="Dup_hybrid_motif"/>
</dbReference>
<dbReference type="InterPro" id="IPR016047">
    <property type="entry name" value="M23ase_b-sheet_dom"/>
</dbReference>
<dbReference type="Gene3D" id="2.70.70.10">
    <property type="entry name" value="Glucose Permease (Domain IIA)"/>
    <property type="match status" value="1"/>
</dbReference>
<feature type="region of interest" description="Disordered" evidence="2">
    <location>
        <begin position="170"/>
        <end position="193"/>
    </location>
</feature>
<reference evidence="4 5" key="1">
    <citation type="submission" date="2018-08" db="EMBL/GenBank/DDBJ databases">
        <title>Recombination of ecologically and evolutionarily significant loci maintains genetic cohesion in the Pseudomonas syringae species complex.</title>
        <authorList>
            <person name="Dillon M."/>
            <person name="Thakur S."/>
            <person name="Almeida R.N.D."/>
            <person name="Weir B.S."/>
            <person name="Guttman D.S."/>
        </authorList>
    </citation>
    <scope>NUCLEOTIDE SEQUENCE [LARGE SCALE GENOMIC DNA]</scope>
    <source>
        <strain evidence="4 5">ICMP 3555</strain>
    </source>
</reference>
<dbReference type="PANTHER" id="PTHR21666:SF263">
    <property type="entry name" value="MUREIN HYDROLASE ACTIVATOR NLPD"/>
    <property type="match status" value="1"/>
</dbReference>
<evidence type="ECO:0000259" key="3">
    <source>
        <dbReference type="PROSITE" id="PS51782"/>
    </source>
</evidence>
<dbReference type="InterPro" id="IPR036779">
    <property type="entry name" value="LysM_dom_sf"/>
</dbReference>
<organism evidence="4 5">
    <name type="scientific">Pseudomonas marginalis pv. marginalis</name>
    <dbReference type="NCBI Taxonomy" id="97473"/>
    <lineage>
        <taxon>Bacteria</taxon>
        <taxon>Pseudomonadati</taxon>
        <taxon>Pseudomonadota</taxon>
        <taxon>Gammaproteobacteria</taxon>
        <taxon>Pseudomonadales</taxon>
        <taxon>Pseudomonadaceae</taxon>
        <taxon>Pseudomonas</taxon>
    </lineage>
</organism>
<dbReference type="EMBL" id="RBQF01000038">
    <property type="protein sequence ID" value="RMP14369.1"/>
    <property type="molecule type" value="Genomic_DNA"/>
</dbReference>
<dbReference type="Proteomes" id="UP000276587">
    <property type="component" value="Unassembled WGS sequence"/>
</dbReference>
<comment type="similarity">
    <text evidence="1">Belongs to the E.coli NlpD/Haemophilus LppB family.</text>
</comment>
<dbReference type="SMART" id="SM00257">
    <property type="entry name" value="LysM"/>
    <property type="match status" value="1"/>
</dbReference>
<proteinExistence type="inferred from homology"/>
<dbReference type="FunFam" id="2.70.70.10:FF:000010">
    <property type="entry name" value="M23 family peptidase"/>
    <property type="match status" value="1"/>
</dbReference>
<dbReference type="CDD" id="cd00118">
    <property type="entry name" value="LysM"/>
    <property type="match status" value="1"/>
</dbReference>
<dbReference type="PANTHER" id="PTHR21666">
    <property type="entry name" value="PEPTIDASE-RELATED"/>
    <property type="match status" value="1"/>
</dbReference>
<dbReference type="CDD" id="cd12797">
    <property type="entry name" value="M23_peptidase"/>
    <property type="match status" value="1"/>
</dbReference>
<dbReference type="SUPFAM" id="SSF51261">
    <property type="entry name" value="Duplicated hybrid motif"/>
    <property type="match status" value="1"/>
</dbReference>
<accession>A0A3M3W737</accession>
<dbReference type="Gene3D" id="3.10.350.10">
    <property type="entry name" value="LysM domain"/>
    <property type="match status" value="1"/>
</dbReference>
<dbReference type="InterPro" id="IPR018392">
    <property type="entry name" value="LysM"/>
</dbReference>
<dbReference type="Pfam" id="PF01551">
    <property type="entry name" value="Peptidase_M23"/>
    <property type="match status" value="1"/>
</dbReference>
<evidence type="ECO:0000256" key="2">
    <source>
        <dbReference type="SAM" id="MobiDB-lite"/>
    </source>
</evidence>
<dbReference type="InterPro" id="IPR050570">
    <property type="entry name" value="Cell_wall_metabolism_enzyme"/>
</dbReference>
<dbReference type="AlphaFoldDB" id="A0A3M3W737"/>
<dbReference type="GO" id="GO:0004222">
    <property type="term" value="F:metalloendopeptidase activity"/>
    <property type="evidence" value="ECO:0007669"/>
    <property type="project" value="TreeGrafter"/>
</dbReference>
<feature type="domain" description="LysM" evidence="3">
    <location>
        <begin position="94"/>
        <end position="138"/>
    </location>
</feature>
<feature type="compositionally biased region" description="Pro residues" evidence="2">
    <location>
        <begin position="182"/>
        <end position="191"/>
    </location>
</feature>
<dbReference type="PROSITE" id="PS51782">
    <property type="entry name" value="LYSM"/>
    <property type="match status" value="1"/>
</dbReference>
<dbReference type="Pfam" id="PF01476">
    <property type="entry name" value="LysM"/>
    <property type="match status" value="1"/>
</dbReference>
<protein>
    <recommendedName>
        <fullName evidence="3">LysM domain-containing protein</fullName>
    </recommendedName>
</protein>